<dbReference type="Pfam" id="PF00141">
    <property type="entry name" value="peroxidase"/>
    <property type="match status" value="1"/>
</dbReference>
<evidence type="ECO:0000259" key="6">
    <source>
        <dbReference type="PROSITE" id="PS51212"/>
    </source>
</evidence>
<dbReference type="InterPro" id="IPR051589">
    <property type="entry name" value="Sialate-O-sulfotransferase"/>
</dbReference>
<dbReference type="InterPro" id="IPR010255">
    <property type="entry name" value="Haem_peroxidase_sf"/>
</dbReference>
<dbReference type="PROSITE" id="PS50873">
    <property type="entry name" value="PEROXIDASE_4"/>
    <property type="match status" value="1"/>
</dbReference>
<evidence type="ECO:0000256" key="1">
    <source>
        <dbReference type="ARBA" id="ARBA00022737"/>
    </source>
</evidence>
<feature type="domain" description="WSC" evidence="6">
    <location>
        <begin position="1040"/>
        <end position="1130"/>
    </location>
</feature>
<feature type="domain" description="WSC" evidence="6">
    <location>
        <begin position="534"/>
        <end position="625"/>
    </location>
</feature>
<feature type="chain" id="PRO_5025562456" description="Heme peroxidase" evidence="4">
    <location>
        <begin position="21"/>
        <end position="1235"/>
    </location>
</feature>
<keyword evidence="8" id="KW-1185">Reference proteome</keyword>
<dbReference type="PANTHER" id="PTHR45964:SF9">
    <property type="entry name" value="SULFOTRANSFERASE"/>
    <property type="match status" value="1"/>
</dbReference>
<feature type="domain" description="WSC" evidence="6">
    <location>
        <begin position="637"/>
        <end position="728"/>
    </location>
</feature>
<dbReference type="PROSITE" id="PS51212">
    <property type="entry name" value="WSC"/>
    <property type="match status" value="4"/>
</dbReference>
<feature type="domain" description="WSC" evidence="6">
    <location>
        <begin position="1143"/>
        <end position="1234"/>
    </location>
</feature>
<evidence type="ECO:0000313" key="7">
    <source>
        <dbReference type="EMBL" id="KAF2643636.1"/>
    </source>
</evidence>
<organism evidence="7 8">
    <name type="scientific">Massarina eburnea CBS 473.64</name>
    <dbReference type="NCBI Taxonomy" id="1395130"/>
    <lineage>
        <taxon>Eukaryota</taxon>
        <taxon>Fungi</taxon>
        <taxon>Dikarya</taxon>
        <taxon>Ascomycota</taxon>
        <taxon>Pezizomycotina</taxon>
        <taxon>Dothideomycetes</taxon>
        <taxon>Pleosporomycetidae</taxon>
        <taxon>Pleosporales</taxon>
        <taxon>Massarineae</taxon>
        <taxon>Massarinaceae</taxon>
        <taxon>Massarina</taxon>
    </lineage>
</organism>
<dbReference type="Proteomes" id="UP000799753">
    <property type="component" value="Unassembled WGS sequence"/>
</dbReference>
<dbReference type="GO" id="GO:0004601">
    <property type="term" value="F:peroxidase activity"/>
    <property type="evidence" value="ECO:0007669"/>
    <property type="project" value="InterPro"/>
</dbReference>
<accession>A0A6A6S6Z4</accession>
<dbReference type="Pfam" id="PF01822">
    <property type="entry name" value="WSC"/>
    <property type="match status" value="4"/>
</dbReference>
<protein>
    <recommendedName>
        <fullName evidence="9">Heme peroxidase</fullName>
    </recommendedName>
</protein>
<name>A0A6A6S6Z4_9PLEO</name>
<sequence>MLTKTSVFALALAYSQYGIAASTWPASIDELEDILFLNSGYRARGFATPVSPCSKGITAGRTSSAEWIRTAFHDSISGNVYTGVGGLDGSIQFELASSENNGNAFPGSVAAWAPFLSNRTSLADIVAAAVYTATRSCGGPIVPMRGGRIDATSAGPQGFVPQPQNDVGIFKNQFARLGMNGTAMIQMVSCGHTLGGVHASDNPSVIDAGVYPNDYAVLDTAPSAFDTKIASEFVSGTTKNPLVVGKSVGTKRNSDGRVYASDSNVTISAMQDAGTFSRVCQALFQQMIEVVPTGVTLTDVIAPYEVKPYDVQLTLLDGGSKLRLTGDIRVRTTKRTNIAQVQLTYKDRSGSTVQTPITTVLKGTASGFDDSFSFFSFSTDLAATSSISSFNVLVTSTGGSSQTFDNNGNGFKVDDTIIYQAPQSCLNSNGKLTVVAAVRSGGSSPNLQVVVKNPQASPNPVPSLSTATSAMATQSAVGSYQLYSADFTSGSLVSASFGVYAGGSSDTYKSTGNLPTACATLNPSPPTSTPTSSAFSFQGCYLDTQNPRALSSDSSADDAMTIEKCSTFCSKYKYFGAEYARECYCGNTISATSTIQALSDCNQPCGGNSNETCGAGSRLSLYQNLNYAPPGNPQISGYNYTGCYSEGTAGRALSDSGTNSDTMTVQSCAAFCSASTFFGVEYARECYCGNILNTGSGPEPATDCNMLCTGSSAQYCGAGNRLNIYQKLPVSSSSSTPSSTPLASSSISSFSSSVASSSSATNTTTIVATTVSTTSVVSTISASSSTFNASSSASSSSSVANPSTAVNTTTSTALLTSTTTAASSSVNLSIFSTSVSNLQNTTTVITVTSIANTSSTITVTSSSSSIIPSSNSASSNGSSIITSLGSSSILASSSNTAIFNNRSSSLVAQTTSSAVYTSNSTTLSSYSASLSNITGSSVASSTTSGSSSTIASKSSTPIPTLISSSTTANTTTASSQPLSSSMVSSSVVQSSAASSSFSPTVSPQSASSSATPSPTLPNPSSSIPSSSSAVPTPSGPSLANYTYVGCLSDSPSNRTLLTKSRATSDNTYAACSSFCSGYQYFGVEYASECYCSNALEYTIQNPSSDCSMSCSGDSSTPCGGPARITVFTSNTTVNVIGNPSIANYAYIGCYTDSVGARVLADGYLADSAMTIEKCAAQCSGYTYFGTEYGSECYCGNGWKNPSQKAAEGDCGFACGGNSLEYCGAGDRLTMYQRGA</sequence>
<dbReference type="EMBL" id="MU006779">
    <property type="protein sequence ID" value="KAF2643636.1"/>
    <property type="molecule type" value="Genomic_DNA"/>
</dbReference>
<dbReference type="SMART" id="SM00321">
    <property type="entry name" value="WSC"/>
    <property type="match status" value="4"/>
</dbReference>
<evidence type="ECO:0000256" key="3">
    <source>
        <dbReference type="SAM" id="MobiDB-lite"/>
    </source>
</evidence>
<evidence type="ECO:0000256" key="4">
    <source>
        <dbReference type="SAM" id="SignalP"/>
    </source>
</evidence>
<dbReference type="PRINTS" id="PR00458">
    <property type="entry name" value="PEROXIDASE"/>
</dbReference>
<feature type="domain" description="Plant heme peroxidase family profile" evidence="5">
    <location>
        <begin position="50"/>
        <end position="336"/>
    </location>
</feature>
<dbReference type="InterPro" id="IPR002016">
    <property type="entry name" value="Haem_peroxidase"/>
</dbReference>
<dbReference type="Gene3D" id="1.10.520.10">
    <property type="match status" value="1"/>
</dbReference>
<dbReference type="OrthoDB" id="5985073at2759"/>
<feature type="region of interest" description="Disordered" evidence="3">
    <location>
        <begin position="1001"/>
        <end position="1033"/>
    </location>
</feature>
<dbReference type="SUPFAM" id="SSF48113">
    <property type="entry name" value="Heme-dependent peroxidases"/>
    <property type="match status" value="1"/>
</dbReference>
<evidence type="ECO:0008006" key="9">
    <source>
        <dbReference type="Google" id="ProtNLM"/>
    </source>
</evidence>
<gene>
    <name evidence="7" type="ORF">P280DRAFT_213743</name>
</gene>
<proteinExistence type="inferred from homology"/>
<feature type="signal peptide" evidence="4">
    <location>
        <begin position="1"/>
        <end position="20"/>
    </location>
</feature>
<dbReference type="GO" id="GO:0006979">
    <property type="term" value="P:response to oxidative stress"/>
    <property type="evidence" value="ECO:0007669"/>
    <property type="project" value="InterPro"/>
</dbReference>
<keyword evidence="4" id="KW-0732">Signal</keyword>
<reference evidence="7" key="1">
    <citation type="journal article" date="2020" name="Stud. Mycol.">
        <title>101 Dothideomycetes genomes: a test case for predicting lifestyles and emergence of pathogens.</title>
        <authorList>
            <person name="Haridas S."/>
            <person name="Albert R."/>
            <person name="Binder M."/>
            <person name="Bloem J."/>
            <person name="Labutti K."/>
            <person name="Salamov A."/>
            <person name="Andreopoulos B."/>
            <person name="Baker S."/>
            <person name="Barry K."/>
            <person name="Bills G."/>
            <person name="Bluhm B."/>
            <person name="Cannon C."/>
            <person name="Castanera R."/>
            <person name="Culley D."/>
            <person name="Daum C."/>
            <person name="Ezra D."/>
            <person name="Gonzalez J."/>
            <person name="Henrissat B."/>
            <person name="Kuo A."/>
            <person name="Liang C."/>
            <person name="Lipzen A."/>
            <person name="Lutzoni F."/>
            <person name="Magnuson J."/>
            <person name="Mondo S."/>
            <person name="Nolan M."/>
            <person name="Ohm R."/>
            <person name="Pangilinan J."/>
            <person name="Park H.-J."/>
            <person name="Ramirez L."/>
            <person name="Alfaro M."/>
            <person name="Sun H."/>
            <person name="Tritt A."/>
            <person name="Yoshinaga Y."/>
            <person name="Zwiers L.-H."/>
            <person name="Turgeon B."/>
            <person name="Goodwin S."/>
            <person name="Spatafora J."/>
            <person name="Crous P."/>
            <person name="Grigoriev I."/>
        </authorList>
    </citation>
    <scope>NUCLEOTIDE SEQUENCE</scope>
    <source>
        <strain evidence="7">CBS 473.64</strain>
    </source>
</reference>
<comment type="similarity">
    <text evidence="2">Belongs to the peroxidase family.</text>
</comment>
<evidence type="ECO:0000313" key="8">
    <source>
        <dbReference type="Proteomes" id="UP000799753"/>
    </source>
</evidence>
<evidence type="ECO:0000256" key="2">
    <source>
        <dbReference type="RuleBase" id="RU004241"/>
    </source>
</evidence>
<keyword evidence="1" id="KW-0677">Repeat</keyword>
<dbReference type="GO" id="GO:0020037">
    <property type="term" value="F:heme binding"/>
    <property type="evidence" value="ECO:0007669"/>
    <property type="project" value="InterPro"/>
</dbReference>
<dbReference type="InterPro" id="IPR002889">
    <property type="entry name" value="WSC_carb-bd"/>
</dbReference>
<evidence type="ECO:0000259" key="5">
    <source>
        <dbReference type="PROSITE" id="PS50873"/>
    </source>
</evidence>
<dbReference type="PANTHER" id="PTHR45964">
    <property type="entry name" value="WSCD FAMILY MEMBER CG9164"/>
    <property type="match status" value="1"/>
</dbReference>
<dbReference type="AlphaFoldDB" id="A0A6A6S6Z4"/>